<dbReference type="EMBL" id="JAHRHJ020000006">
    <property type="protein sequence ID" value="KAH9313162.1"/>
    <property type="molecule type" value="Genomic_DNA"/>
</dbReference>
<accession>A0AA38LAB0</accession>
<dbReference type="Proteomes" id="UP000824469">
    <property type="component" value="Unassembled WGS sequence"/>
</dbReference>
<feature type="non-terminal residue" evidence="2">
    <location>
        <position position="1"/>
    </location>
</feature>
<comment type="caution">
    <text evidence="2">The sequence shown here is derived from an EMBL/GenBank/DDBJ whole genome shotgun (WGS) entry which is preliminary data.</text>
</comment>
<evidence type="ECO:0000313" key="2">
    <source>
        <dbReference type="EMBL" id="KAH9313162.1"/>
    </source>
</evidence>
<proteinExistence type="predicted"/>
<gene>
    <name evidence="2" type="ORF">KI387_028197</name>
</gene>
<dbReference type="AlphaFoldDB" id="A0AA38LAB0"/>
<feature type="non-terminal residue" evidence="2">
    <location>
        <position position="89"/>
    </location>
</feature>
<sequence length="89" mass="9391">CSTLMEGRLAPLSPRPLCKTSPGGLRERHKGSGVDATFPIFFELDGVVWLCEGLEGMETEGRGVSTRGTFLDGGGEEMGGETSVEGFVP</sequence>
<evidence type="ECO:0000256" key="1">
    <source>
        <dbReference type="SAM" id="MobiDB-lite"/>
    </source>
</evidence>
<feature type="region of interest" description="Disordered" evidence="1">
    <location>
        <begin position="61"/>
        <end position="89"/>
    </location>
</feature>
<evidence type="ECO:0000313" key="3">
    <source>
        <dbReference type="Proteomes" id="UP000824469"/>
    </source>
</evidence>
<reference evidence="2 3" key="1">
    <citation type="journal article" date="2021" name="Nat. Plants">
        <title>The Taxus genome provides insights into paclitaxel biosynthesis.</title>
        <authorList>
            <person name="Xiong X."/>
            <person name="Gou J."/>
            <person name="Liao Q."/>
            <person name="Li Y."/>
            <person name="Zhou Q."/>
            <person name="Bi G."/>
            <person name="Li C."/>
            <person name="Du R."/>
            <person name="Wang X."/>
            <person name="Sun T."/>
            <person name="Guo L."/>
            <person name="Liang H."/>
            <person name="Lu P."/>
            <person name="Wu Y."/>
            <person name="Zhang Z."/>
            <person name="Ro D.K."/>
            <person name="Shang Y."/>
            <person name="Huang S."/>
            <person name="Yan J."/>
        </authorList>
    </citation>
    <scope>NUCLEOTIDE SEQUENCE [LARGE SCALE GENOMIC DNA]</scope>
    <source>
        <strain evidence="2">Ta-2019</strain>
    </source>
</reference>
<name>A0AA38LAB0_TAXCH</name>
<keyword evidence="3" id="KW-1185">Reference proteome</keyword>
<organism evidence="2 3">
    <name type="scientific">Taxus chinensis</name>
    <name type="common">Chinese yew</name>
    <name type="synonym">Taxus wallichiana var. chinensis</name>
    <dbReference type="NCBI Taxonomy" id="29808"/>
    <lineage>
        <taxon>Eukaryota</taxon>
        <taxon>Viridiplantae</taxon>
        <taxon>Streptophyta</taxon>
        <taxon>Embryophyta</taxon>
        <taxon>Tracheophyta</taxon>
        <taxon>Spermatophyta</taxon>
        <taxon>Pinopsida</taxon>
        <taxon>Pinidae</taxon>
        <taxon>Conifers II</taxon>
        <taxon>Cupressales</taxon>
        <taxon>Taxaceae</taxon>
        <taxon>Taxus</taxon>
    </lineage>
</organism>
<protein>
    <submittedName>
        <fullName evidence="2">Uncharacterized protein</fullName>
    </submittedName>
</protein>